<feature type="region of interest" description="Disordered" evidence="1">
    <location>
        <begin position="227"/>
        <end position="250"/>
    </location>
</feature>
<organism evidence="2 3">
    <name type="scientific">Sorangium cellulosum</name>
    <name type="common">Polyangium cellulosum</name>
    <dbReference type="NCBI Taxonomy" id="56"/>
    <lineage>
        <taxon>Bacteria</taxon>
        <taxon>Pseudomonadati</taxon>
        <taxon>Myxococcota</taxon>
        <taxon>Polyangia</taxon>
        <taxon>Polyangiales</taxon>
        <taxon>Polyangiaceae</taxon>
        <taxon>Sorangium</taxon>
    </lineage>
</organism>
<evidence type="ECO:0000256" key="1">
    <source>
        <dbReference type="SAM" id="MobiDB-lite"/>
    </source>
</evidence>
<dbReference type="AlphaFoldDB" id="A0A4P2PZD3"/>
<gene>
    <name evidence="2" type="ORF">SOCEGT47_027110</name>
</gene>
<dbReference type="EMBL" id="CP012670">
    <property type="protein sequence ID" value="AUX22210.1"/>
    <property type="molecule type" value="Genomic_DNA"/>
</dbReference>
<accession>A0A4P2PZD3</accession>
<sequence length="250" mass="25359">MITHENDAPGRVARARGPRAGVRALAGVAAVAAALAGARSARAEDDGAYGRLDGDLELRAGAGATFASGGPALCARGAAVYLATAGVYAHYTDALGAEAAPSARSIAGGVFIQPLFLARYASDLERGSPWLNLLVDSFALGVGSFWEAPPGGGLAPEPGLELSASLDLPLLGHATGPFLGLRGALRWRGPELAGVESAREEQRALVSVTLSWHHVVWAHLVDAGDRSSARGGRARAEVAESGGAAGARGR</sequence>
<proteinExistence type="predicted"/>
<reference evidence="2 3" key="1">
    <citation type="submission" date="2015-09" db="EMBL/GenBank/DDBJ databases">
        <title>Sorangium comparison.</title>
        <authorList>
            <person name="Zaburannyi N."/>
            <person name="Bunk B."/>
            <person name="Overmann J."/>
            <person name="Mueller R."/>
        </authorList>
    </citation>
    <scope>NUCLEOTIDE SEQUENCE [LARGE SCALE GENOMIC DNA]</scope>
    <source>
        <strain evidence="2 3">So ceGT47</strain>
    </source>
</reference>
<dbReference type="OrthoDB" id="5514804at2"/>
<evidence type="ECO:0000313" key="3">
    <source>
        <dbReference type="Proteomes" id="UP000295781"/>
    </source>
</evidence>
<feature type="compositionally biased region" description="Basic and acidic residues" evidence="1">
    <location>
        <begin position="227"/>
        <end position="238"/>
    </location>
</feature>
<evidence type="ECO:0000313" key="2">
    <source>
        <dbReference type="EMBL" id="AUX22210.1"/>
    </source>
</evidence>
<dbReference type="Proteomes" id="UP000295781">
    <property type="component" value="Chromosome"/>
</dbReference>
<name>A0A4P2PZD3_SORCE</name>
<dbReference type="RefSeq" id="WP_129347410.1">
    <property type="nucleotide sequence ID" value="NZ_CP012670.1"/>
</dbReference>
<protein>
    <submittedName>
        <fullName evidence="2">Uncharacterized protein</fullName>
    </submittedName>
</protein>